<evidence type="ECO:0000256" key="1">
    <source>
        <dbReference type="SAM" id="MobiDB-lite"/>
    </source>
</evidence>
<protein>
    <recommendedName>
        <fullName evidence="5">Transmembrane protein</fullName>
    </recommendedName>
</protein>
<dbReference type="GO" id="GO:0000324">
    <property type="term" value="C:fungal-type vacuole"/>
    <property type="evidence" value="ECO:0007669"/>
    <property type="project" value="TreeGrafter"/>
</dbReference>
<evidence type="ECO:0000313" key="4">
    <source>
        <dbReference type="Proteomes" id="UP000757232"/>
    </source>
</evidence>
<keyword evidence="2" id="KW-0472">Membrane</keyword>
<evidence type="ECO:0008006" key="5">
    <source>
        <dbReference type="Google" id="ProtNLM"/>
    </source>
</evidence>
<dbReference type="Proteomes" id="UP000757232">
    <property type="component" value="Unassembled WGS sequence"/>
</dbReference>
<evidence type="ECO:0000256" key="2">
    <source>
        <dbReference type="SAM" id="Phobius"/>
    </source>
</evidence>
<feature type="compositionally biased region" description="Polar residues" evidence="1">
    <location>
        <begin position="226"/>
        <end position="240"/>
    </location>
</feature>
<dbReference type="PANTHER" id="PTHR36819">
    <property type="entry name" value="REGULATOR OF PHOSPHOLIPASE D SRF1"/>
    <property type="match status" value="1"/>
</dbReference>
<keyword evidence="2" id="KW-0812">Transmembrane</keyword>
<proteinExistence type="predicted"/>
<feature type="compositionally biased region" description="Basic and acidic residues" evidence="1">
    <location>
        <begin position="127"/>
        <end position="145"/>
    </location>
</feature>
<feature type="transmembrane region" description="Helical" evidence="2">
    <location>
        <begin position="313"/>
        <end position="334"/>
    </location>
</feature>
<accession>A0A9Q5N0D5</accession>
<feature type="region of interest" description="Disordered" evidence="1">
    <location>
        <begin position="197"/>
        <end position="253"/>
    </location>
</feature>
<reference evidence="3" key="1">
    <citation type="submission" date="2016-06" db="EMBL/GenBank/DDBJ databases">
        <title>Draft Genome sequence of the fungus Inonotus baumii.</title>
        <authorList>
            <person name="Zhu H."/>
            <person name="Lin W."/>
        </authorList>
    </citation>
    <scope>NUCLEOTIDE SEQUENCE</scope>
    <source>
        <strain evidence="3">821</strain>
    </source>
</reference>
<dbReference type="AlphaFoldDB" id="A0A9Q5N0D5"/>
<dbReference type="PANTHER" id="PTHR36819:SF1">
    <property type="entry name" value="REGULATOR OF PHOSPHOLIPASE D SRF1"/>
    <property type="match status" value="1"/>
</dbReference>
<keyword evidence="2" id="KW-1133">Transmembrane helix</keyword>
<feature type="transmembrane region" description="Helical" evidence="2">
    <location>
        <begin position="418"/>
        <end position="440"/>
    </location>
</feature>
<feature type="transmembrane region" description="Helical" evidence="2">
    <location>
        <begin position="265"/>
        <end position="293"/>
    </location>
</feature>
<gene>
    <name evidence="3" type="ORF">A7U60_g7300</name>
</gene>
<feature type="compositionally biased region" description="Polar residues" evidence="1">
    <location>
        <begin position="58"/>
        <end position="68"/>
    </location>
</feature>
<comment type="caution">
    <text evidence="3">The sequence shown here is derived from an EMBL/GenBank/DDBJ whole genome shotgun (WGS) entry which is preliminary data.</text>
</comment>
<organism evidence="3 4">
    <name type="scientific">Sanghuangporus baumii</name>
    <name type="common">Phellinus baumii</name>
    <dbReference type="NCBI Taxonomy" id="108892"/>
    <lineage>
        <taxon>Eukaryota</taxon>
        <taxon>Fungi</taxon>
        <taxon>Dikarya</taxon>
        <taxon>Basidiomycota</taxon>
        <taxon>Agaricomycotina</taxon>
        <taxon>Agaricomycetes</taxon>
        <taxon>Hymenochaetales</taxon>
        <taxon>Hymenochaetaceae</taxon>
        <taxon>Sanghuangporus</taxon>
    </lineage>
</organism>
<dbReference type="EMBL" id="LNZH02000208">
    <property type="protein sequence ID" value="OCB85650.1"/>
    <property type="molecule type" value="Genomic_DNA"/>
</dbReference>
<evidence type="ECO:0000313" key="3">
    <source>
        <dbReference type="EMBL" id="OCB85650.1"/>
    </source>
</evidence>
<sequence>MSTHASDLRAASPSVSSFTKSLRSHNAPPSTLRKIITAPPWASDEPPSPTESSQPTSNIPSNILNPRPSQSAFSDSASTSNQTIQNPYGRKDEPLWWVFTPKRRGQGPPQASTSSEKRNWTSLHSHSKSEGQSEKRDKPPIRERALSTWLPGQRIRQSKHAEGGDQHNLPDSPSDDEGEAYHRRSWGFHIPLPTTPAAITISQNRTPGWDTPWSERARRSLDDSGSHGSNLPSRQDSFVNANGADDPPDGRKRSKWYRRRKRLRMFILSNTYVPLLFRVINITLTTAALAVAIKIRQTEKHYGVMGAVGASPTLVIIFAPPTLVHVLSAIYLEYFGRPLGLWRTSGKLFHTLSETFFICMWSAALSLCFDNFFTSVLNCVPESATSWYNEIPRTMPDGYPNLGRGEGQPGDYICDSQVALICLVFMGLVMYCTNLFISLFRIIEKVKYRSNFHILPR</sequence>
<dbReference type="GO" id="GO:0071944">
    <property type="term" value="C:cell periphery"/>
    <property type="evidence" value="ECO:0007669"/>
    <property type="project" value="TreeGrafter"/>
</dbReference>
<dbReference type="InterPro" id="IPR037737">
    <property type="entry name" value="Srf1"/>
</dbReference>
<feature type="compositionally biased region" description="Low complexity" evidence="1">
    <location>
        <begin position="69"/>
        <end position="80"/>
    </location>
</feature>
<feature type="compositionally biased region" description="Polar residues" evidence="1">
    <location>
        <begin position="109"/>
        <end position="124"/>
    </location>
</feature>
<feature type="compositionally biased region" description="Basic and acidic residues" evidence="1">
    <location>
        <begin position="213"/>
        <end position="225"/>
    </location>
</feature>
<dbReference type="OrthoDB" id="1436450at2759"/>
<name>A0A9Q5N0D5_SANBA</name>
<feature type="region of interest" description="Disordered" evidence="1">
    <location>
        <begin position="1"/>
        <end position="180"/>
    </location>
</feature>
<keyword evidence="4" id="KW-1185">Reference proteome</keyword>